<accession>A0A0C3BWT1</accession>
<organism evidence="1 2">
    <name type="scientific">Hebeloma cylindrosporum</name>
    <dbReference type="NCBI Taxonomy" id="76867"/>
    <lineage>
        <taxon>Eukaryota</taxon>
        <taxon>Fungi</taxon>
        <taxon>Dikarya</taxon>
        <taxon>Basidiomycota</taxon>
        <taxon>Agaricomycotina</taxon>
        <taxon>Agaricomycetes</taxon>
        <taxon>Agaricomycetidae</taxon>
        <taxon>Agaricales</taxon>
        <taxon>Agaricineae</taxon>
        <taxon>Hymenogastraceae</taxon>
        <taxon>Hebeloma</taxon>
    </lineage>
</organism>
<dbReference type="EMBL" id="KN831804">
    <property type="protein sequence ID" value="KIM36539.1"/>
    <property type="molecule type" value="Genomic_DNA"/>
</dbReference>
<evidence type="ECO:0000313" key="2">
    <source>
        <dbReference type="Proteomes" id="UP000053424"/>
    </source>
</evidence>
<dbReference type="Proteomes" id="UP000053424">
    <property type="component" value="Unassembled WGS sequence"/>
</dbReference>
<keyword evidence="2" id="KW-1185">Reference proteome</keyword>
<evidence type="ECO:0008006" key="3">
    <source>
        <dbReference type="Google" id="ProtNLM"/>
    </source>
</evidence>
<dbReference type="AlphaFoldDB" id="A0A0C3BWT1"/>
<dbReference type="SUPFAM" id="SSF52047">
    <property type="entry name" value="RNI-like"/>
    <property type="match status" value="1"/>
</dbReference>
<reference evidence="1 2" key="1">
    <citation type="submission" date="2014-04" db="EMBL/GenBank/DDBJ databases">
        <authorList>
            <consortium name="DOE Joint Genome Institute"/>
            <person name="Kuo A."/>
            <person name="Gay G."/>
            <person name="Dore J."/>
            <person name="Kohler A."/>
            <person name="Nagy L.G."/>
            <person name="Floudas D."/>
            <person name="Copeland A."/>
            <person name="Barry K.W."/>
            <person name="Cichocki N."/>
            <person name="Veneault-Fourrey C."/>
            <person name="LaButti K."/>
            <person name="Lindquist E.A."/>
            <person name="Lipzen A."/>
            <person name="Lundell T."/>
            <person name="Morin E."/>
            <person name="Murat C."/>
            <person name="Sun H."/>
            <person name="Tunlid A."/>
            <person name="Henrissat B."/>
            <person name="Grigoriev I.V."/>
            <person name="Hibbett D.S."/>
            <person name="Martin F."/>
            <person name="Nordberg H.P."/>
            <person name="Cantor M.N."/>
            <person name="Hua S.X."/>
        </authorList>
    </citation>
    <scope>NUCLEOTIDE SEQUENCE [LARGE SCALE GENOMIC DNA]</scope>
    <source>
        <strain evidence="2">h7</strain>
    </source>
</reference>
<dbReference type="InterPro" id="IPR032675">
    <property type="entry name" value="LRR_dom_sf"/>
</dbReference>
<dbReference type="HOGENOM" id="CLU_038175_0_0_1"/>
<dbReference type="Gene3D" id="3.80.10.10">
    <property type="entry name" value="Ribonuclease Inhibitor"/>
    <property type="match status" value="1"/>
</dbReference>
<protein>
    <recommendedName>
        <fullName evidence="3">F-box domain-containing protein</fullName>
    </recommendedName>
</protein>
<name>A0A0C3BWT1_HEBCY</name>
<proteinExistence type="predicted"/>
<evidence type="ECO:0000313" key="1">
    <source>
        <dbReference type="EMBL" id="KIM36539.1"/>
    </source>
</evidence>
<dbReference type="OrthoDB" id="3250756at2759"/>
<reference evidence="2" key="2">
    <citation type="submission" date="2015-01" db="EMBL/GenBank/DDBJ databases">
        <title>Evolutionary Origins and Diversification of the Mycorrhizal Mutualists.</title>
        <authorList>
            <consortium name="DOE Joint Genome Institute"/>
            <consortium name="Mycorrhizal Genomics Consortium"/>
            <person name="Kohler A."/>
            <person name="Kuo A."/>
            <person name="Nagy L.G."/>
            <person name="Floudas D."/>
            <person name="Copeland A."/>
            <person name="Barry K.W."/>
            <person name="Cichocki N."/>
            <person name="Veneault-Fourrey C."/>
            <person name="LaButti K."/>
            <person name="Lindquist E.A."/>
            <person name="Lipzen A."/>
            <person name="Lundell T."/>
            <person name="Morin E."/>
            <person name="Murat C."/>
            <person name="Riley R."/>
            <person name="Ohm R."/>
            <person name="Sun H."/>
            <person name="Tunlid A."/>
            <person name="Henrissat B."/>
            <person name="Grigoriev I.V."/>
            <person name="Hibbett D.S."/>
            <person name="Martin F."/>
        </authorList>
    </citation>
    <scope>NUCLEOTIDE SEQUENCE [LARGE SCALE GENOMIC DNA]</scope>
    <source>
        <strain evidence="2">h7</strain>
    </source>
</reference>
<gene>
    <name evidence="1" type="ORF">M413DRAFT_288418</name>
</gene>
<sequence length="354" mass="41202">MQTLALSPELCGKIVDFLSNRHRDLLSLSLTCKTFQREAEIRLYSCLNLTHPETTLSACDSLLSNERLALHVRIFVYNEIMDNDSPRPGTQFWSQIQRVLIQMVNLETLILSDLSYSNSWIFGTPNIQFRLREVRLRFAWDAYVMQFFESQTNLRSIHFHDSLDREDVIPQISPQALPNLQLFDGSMIIGFQLLSFSPLTHLQLIVDCEHEAVLEILSHFATLRKTLRGLSLLDIPEEITHRALDIISRGIPEIRHLGLFPYPVNARHEFHEVLMRMHSLQSIELDVGRWNPPPYAKPSQRVLISELCLFCPSLKVVMLWMGHTRARWAWVNNQWHSFIDPRQLPQHSNVWCSV</sequence>